<evidence type="ECO:0000256" key="2">
    <source>
        <dbReference type="ARBA" id="ARBA00004286"/>
    </source>
</evidence>
<dbReference type="InterPro" id="IPR005818">
    <property type="entry name" value="Histone_H1/H5_H15"/>
</dbReference>
<keyword evidence="6" id="KW-0472">Membrane</keyword>
<evidence type="ECO:0000259" key="7">
    <source>
        <dbReference type="PROSITE" id="PS51504"/>
    </source>
</evidence>
<dbReference type="FunFam" id="1.10.10.10:FF:000493">
    <property type="entry name" value="HMG-Y-related protein A"/>
    <property type="match status" value="1"/>
</dbReference>
<dbReference type="AlphaFoldDB" id="A0A4S4EJT9"/>
<feature type="transmembrane region" description="Helical" evidence="6">
    <location>
        <begin position="27"/>
        <end position="49"/>
    </location>
</feature>
<dbReference type="InterPro" id="IPR036388">
    <property type="entry name" value="WH-like_DNA-bd_sf"/>
</dbReference>
<feature type="region of interest" description="Disordered" evidence="5">
    <location>
        <begin position="279"/>
        <end position="301"/>
    </location>
</feature>
<protein>
    <recommendedName>
        <fullName evidence="7">H15 domain-containing protein</fullName>
    </recommendedName>
</protein>
<evidence type="ECO:0000313" key="9">
    <source>
        <dbReference type="Proteomes" id="UP000306102"/>
    </source>
</evidence>
<dbReference type="PROSITE" id="PS51504">
    <property type="entry name" value="H15"/>
    <property type="match status" value="1"/>
</dbReference>
<dbReference type="SMART" id="SM00526">
    <property type="entry name" value="H15"/>
    <property type="match status" value="2"/>
</dbReference>
<evidence type="ECO:0000256" key="1">
    <source>
        <dbReference type="ARBA" id="ARBA00004123"/>
    </source>
</evidence>
<gene>
    <name evidence="8" type="ORF">TEA_002768</name>
</gene>
<sequence length="301" mass="31612">MVGSYGNDDDNDEDGASGGDSSCSGGMVAVVVVVVTVVAVVVMVLAVVVRHNGIKANAVRALGNLSRFVQFTSQPGISNEHVDVMGLSLISDSAEELPGRSDLNDKQKEKLALNSFQPASLEDSQWLGKMVQAFLSCVATGNVKLSLSKTISDMAAEEPPAPPSLPQYPEMIMAAIEALNDKNGSSKSAISKHIEATASSDVPAAHATLPAPPSLPQYPEMIMAAIEALNDKNGSSKSAISKHIEATASSDVPAAHATLLSHHLNKMKQSGQLVMVKTNYMKPDPNAPPRRSRGRPPEPKA</sequence>
<dbReference type="InterPro" id="IPR036390">
    <property type="entry name" value="WH_DNA-bd_sf"/>
</dbReference>
<name>A0A4S4EJT9_CAMSN</name>
<dbReference type="GO" id="GO:0003690">
    <property type="term" value="F:double-stranded DNA binding"/>
    <property type="evidence" value="ECO:0007669"/>
    <property type="project" value="TreeGrafter"/>
</dbReference>
<keyword evidence="4" id="KW-0539">Nucleus</keyword>
<keyword evidence="3" id="KW-0238">DNA-binding</keyword>
<keyword evidence="9" id="KW-1185">Reference proteome</keyword>
<evidence type="ECO:0000256" key="4">
    <source>
        <dbReference type="ARBA" id="ARBA00023242"/>
    </source>
</evidence>
<keyword evidence="6" id="KW-1133">Transmembrane helix</keyword>
<dbReference type="GO" id="GO:0045910">
    <property type="term" value="P:negative regulation of DNA recombination"/>
    <property type="evidence" value="ECO:0007669"/>
    <property type="project" value="TreeGrafter"/>
</dbReference>
<comment type="caution">
    <text evidence="8">The sequence shown here is derived from an EMBL/GenBank/DDBJ whole genome shotgun (WGS) entry which is preliminary data.</text>
</comment>
<reference evidence="8 9" key="1">
    <citation type="journal article" date="2018" name="Proc. Natl. Acad. Sci. U.S.A.">
        <title>Draft genome sequence of Camellia sinensis var. sinensis provides insights into the evolution of the tea genome and tea quality.</title>
        <authorList>
            <person name="Wei C."/>
            <person name="Yang H."/>
            <person name="Wang S."/>
            <person name="Zhao J."/>
            <person name="Liu C."/>
            <person name="Gao L."/>
            <person name="Xia E."/>
            <person name="Lu Y."/>
            <person name="Tai Y."/>
            <person name="She G."/>
            <person name="Sun J."/>
            <person name="Cao H."/>
            <person name="Tong W."/>
            <person name="Gao Q."/>
            <person name="Li Y."/>
            <person name="Deng W."/>
            <person name="Jiang X."/>
            <person name="Wang W."/>
            <person name="Chen Q."/>
            <person name="Zhang S."/>
            <person name="Li H."/>
            <person name="Wu J."/>
            <person name="Wang P."/>
            <person name="Li P."/>
            <person name="Shi C."/>
            <person name="Zheng F."/>
            <person name="Jian J."/>
            <person name="Huang B."/>
            <person name="Shan D."/>
            <person name="Shi M."/>
            <person name="Fang C."/>
            <person name="Yue Y."/>
            <person name="Li F."/>
            <person name="Li D."/>
            <person name="Wei S."/>
            <person name="Han B."/>
            <person name="Jiang C."/>
            <person name="Yin Y."/>
            <person name="Xia T."/>
            <person name="Zhang Z."/>
            <person name="Bennetzen J.L."/>
            <person name="Zhao S."/>
            <person name="Wan X."/>
        </authorList>
    </citation>
    <scope>NUCLEOTIDE SEQUENCE [LARGE SCALE GENOMIC DNA]</scope>
    <source>
        <strain evidence="9">cv. Shuchazao</strain>
        <tissue evidence="8">Leaf</tissue>
    </source>
</reference>
<evidence type="ECO:0000256" key="6">
    <source>
        <dbReference type="SAM" id="Phobius"/>
    </source>
</evidence>
<dbReference type="PANTHER" id="PTHR11467">
    <property type="entry name" value="HISTONE H1"/>
    <property type="match status" value="1"/>
</dbReference>
<dbReference type="SUPFAM" id="SSF46785">
    <property type="entry name" value="Winged helix' DNA-binding domain"/>
    <property type="match status" value="2"/>
</dbReference>
<dbReference type="GO" id="GO:0006334">
    <property type="term" value="P:nucleosome assembly"/>
    <property type="evidence" value="ECO:0007669"/>
    <property type="project" value="InterPro"/>
</dbReference>
<dbReference type="GO" id="GO:0030261">
    <property type="term" value="P:chromosome condensation"/>
    <property type="evidence" value="ECO:0007669"/>
    <property type="project" value="TreeGrafter"/>
</dbReference>
<evidence type="ECO:0000256" key="5">
    <source>
        <dbReference type="SAM" id="MobiDB-lite"/>
    </source>
</evidence>
<proteinExistence type="predicted"/>
<comment type="subcellular location">
    <subcellularLocation>
        <location evidence="2">Chromosome</location>
    </subcellularLocation>
    <subcellularLocation>
        <location evidence="1">Nucleus</location>
    </subcellularLocation>
</comment>
<dbReference type="EMBL" id="SDRB02004198">
    <property type="protein sequence ID" value="THG16206.1"/>
    <property type="molecule type" value="Genomic_DNA"/>
</dbReference>
<dbReference type="PANTHER" id="PTHR11467:SF103">
    <property type="entry name" value="HMG-Y-RELATED PROTEIN A"/>
    <property type="match status" value="1"/>
</dbReference>
<dbReference type="GO" id="GO:0005730">
    <property type="term" value="C:nucleolus"/>
    <property type="evidence" value="ECO:0007669"/>
    <property type="project" value="TreeGrafter"/>
</dbReference>
<dbReference type="Proteomes" id="UP000306102">
    <property type="component" value="Unassembled WGS sequence"/>
</dbReference>
<dbReference type="GO" id="GO:0000786">
    <property type="term" value="C:nucleosome"/>
    <property type="evidence" value="ECO:0007669"/>
    <property type="project" value="InterPro"/>
</dbReference>
<evidence type="ECO:0000256" key="3">
    <source>
        <dbReference type="ARBA" id="ARBA00023125"/>
    </source>
</evidence>
<keyword evidence="6" id="KW-0812">Transmembrane</keyword>
<feature type="region of interest" description="Disordered" evidence="5">
    <location>
        <begin position="1"/>
        <end position="20"/>
    </location>
</feature>
<dbReference type="Gene3D" id="1.10.10.10">
    <property type="entry name" value="Winged helix-like DNA-binding domain superfamily/Winged helix DNA-binding domain"/>
    <property type="match status" value="2"/>
</dbReference>
<evidence type="ECO:0000313" key="8">
    <source>
        <dbReference type="EMBL" id="THG16206.1"/>
    </source>
</evidence>
<organism evidence="8 9">
    <name type="scientific">Camellia sinensis var. sinensis</name>
    <name type="common">China tea</name>
    <dbReference type="NCBI Taxonomy" id="542762"/>
    <lineage>
        <taxon>Eukaryota</taxon>
        <taxon>Viridiplantae</taxon>
        <taxon>Streptophyta</taxon>
        <taxon>Embryophyta</taxon>
        <taxon>Tracheophyta</taxon>
        <taxon>Spermatophyta</taxon>
        <taxon>Magnoliopsida</taxon>
        <taxon>eudicotyledons</taxon>
        <taxon>Gunneridae</taxon>
        <taxon>Pentapetalae</taxon>
        <taxon>asterids</taxon>
        <taxon>Ericales</taxon>
        <taxon>Theaceae</taxon>
        <taxon>Camellia</taxon>
    </lineage>
</organism>
<dbReference type="GO" id="GO:0031492">
    <property type="term" value="F:nucleosomal DNA binding"/>
    <property type="evidence" value="ECO:0007669"/>
    <property type="project" value="TreeGrafter"/>
</dbReference>
<dbReference type="CDD" id="cd00073">
    <property type="entry name" value="H15"/>
    <property type="match status" value="1"/>
</dbReference>
<feature type="domain" description="H15" evidence="7">
    <location>
        <begin position="214"/>
        <end position="284"/>
    </location>
</feature>
<accession>A0A4S4EJT9</accession>
<dbReference type="Pfam" id="PF00538">
    <property type="entry name" value="Linker_histone"/>
    <property type="match status" value="2"/>
</dbReference>